<evidence type="ECO:0000313" key="2">
    <source>
        <dbReference type="Proteomes" id="UP000054693"/>
    </source>
</evidence>
<proteinExistence type="predicted"/>
<comment type="caution">
    <text evidence="1">The sequence shown here is derived from an EMBL/GenBank/DDBJ whole genome shotgun (WGS) entry which is preliminary data.</text>
</comment>
<keyword evidence="2" id="KW-1185">Reference proteome</keyword>
<evidence type="ECO:0000313" key="1">
    <source>
        <dbReference type="EMBL" id="KTD73079.1"/>
    </source>
</evidence>
<reference evidence="1 2" key="1">
    <citation type="submission" date="2015-11" db="EMBL/GenBank/DDBJ databases">
        <title>Genomic analysis of 38 Legionella species identifies large and diverse effector repertoires.</title>
        <authorList>
            <person name="Burstein D."/>
            <person name="Amaro F."/>
            <person name="Zusman T."/>
            <person name="Lifshitz Z."/>
            <person name="Cohen O."/>
            <person name="Gilbert J.A."/>
            <person name="Pupko T."/>
            <person name="Shuman H.A."/>
            <person name="Segal G."/>
        </authorList>
    </citation>
    <scope>NUCLEOTIDE SEQUENCE [LARGE SCALE GENOMIC DNA]</scope>
    <source>
        <strain evidence="1 2">ATCC 49180</strain>
    </source>
</reference>
<sequence>MTPCAIERLEATVKNYTEEYGDVIFIKEVVTSTTKDVEGIVALCVVKPEKLLLKVNSNLFNKKNFLNTAHTARYVKEVIILFAEFC</sequence>
<dbReference type="EMBL" id="LNZA01000001">
    <property type="protein sequence ID" value="KTD73079.1"/>
    <property type="molecule type" value="Genomic_DNA"/>
</dbReference>
<protein>
    <submittedName>
        <fullName evidence="1">Uncharacterized protein</fullName>
    </submittedName>
</protein>
<organism evidence="1 2">
    <name type="scientific">Legionella tucsonensis</name>
    <dbReference type="NCBI Taxonomy" id="40335"/>
    <lineage>
        <taxon>Bacteria</taxon>
        <taxon>Pseudomonadati</taxon>
        <taxon>Pseudomonadota</taxon>
        <taxon>Gammaproteobacteria</taxon>
        <taxon>Legionellales</taxon>
        <taxon>Legionellaceae</taxon>
        <taxon>Legionella</taxon>
    </lineage>
</organism>
<gene>
    <name evidence="1" type="ORF">Ltuc_0926</name>
</gene>
<dbReference type="Proteomes" id="UP000054693">
    <property type="component" value="Unassembled WGS sequence"/>
</dbReference>
<name>A0A0W0ZVD7_9GAMM</name>
<dbReference type="AlphaFoldDB" id="A0A0W0ZVD7"/>
<accession>A0A0W0ZVD7</accession>